<feature type="region of interest" description="Disordered" evidence="1">
    <location>
        <begin position="107"/>
        <end position="174"/>
    </location>
</feature>
<evidence type="ECO:0000256" key="1">
    <source>
        <dbReference type="SAM" id="MobiDB-lite"/>
    </source>
</evidence>
<comment type="caution">
    <text evidence="3">The sequence shown here is derived from an EMBL/GenBank/DDBJ whole genome shotgun (WGS) entry which is preliminary data.</text>
</comment>
<evidence type="ECO:0000256" key="2">
    <source>
        <dbReference type="SAM" id="Phobius"/>
    </source>
</evidence>
<evidence type="ECO:0000313" key="4">
    <source>
        <dbReference type="Proteomes" id="UP000606889"/>
    </source>
</evidence>
<dbReference type="Proteomes" id="UP000606889">
    <property type="component" value="Unassembled WGS sequence"/>
</dbReference>
<dbReference type="RefSeq" id="WP_186858966.1">
    <property type="nucleotide sequence ID" value="NZ_JACOON010000008.1"/>
</dbReference>
<proteinExistence type="predicted"/>
<organism evidence="3 4">
    <name type="scientific">Christensenella tenuis</name>
    <dbReference type="NCBI Taxonomy" id="2763033"/>
    <lineage>
        <taxon>Bacteria</taxon>
        <taxon>Bacillati</taxon>
        <taxon>Bacillota</taxon>
        <taxon>Clostridia</taxon>
        <taxon>Christensenellales</taxon>
        <taxon>Christensenellaceae</taxon>
        <taxon>Christensenella</taxon>
    </lineage>
</organism>
<name>A0ABR7EK54_9FIRM</name>
<keyword evidence="4" id="KW-1185">Reference proteome</keyword>
<feature type="compositionally biased region" description="Low complexity" evidence="1">
    <location>
        <begin position="124"/>
        <end position="134"/>
    </location>
</feature>
<gene>
    <name evidence="3" type="ORF">H8S18_14320</name>
</gene>
<evidence type="ECO:0000313" key="3">
    <source>
        <dbReference type="EMBL" id="MBC5649519.1"/>
    </source>
</evidence>
<feature type="transmembrane region" description="Helical" evidence="2">
    <location>
        <begin position="184"/>
        <end position="202"/>
    </location>
</feature>
<keyword evidence="2" id="KW-1133">Transmembrane helix</keyword>
<keyword evidence="2" id="KW-0812">Transmembrane</keyword>
<sequence length="210" mass="22763">MKYVDTMQDIKFGFINDVADEVAQRAKDSVLEGTGLMFISLVHDGTFPCPVTRMDYVGGTFGPGSTVYLYWMNPSGGLCEEQELTVDENGYVTYTILHTSPYVISGQKVRASDTAPDSPDDPNENGGNNSNPGNITEPGNHPANGGGNDTTIVTNTTEDNRKTGQETMKTAAVKTGDEKNMAPYIWIAVLMGSMAIGNALLLRKRQTRKK</sequence>
<reference evidence="3 4" key="1">
    <citation type="submission" date="2020-08" db="EMBL/GenBank/DDBJ databases">
        <title>Genome public.</title>
        <authorList>
            <person name="Liu C."/>
            <person name="Sun Q."/>
        </authorList>
    </citation>
    <scope>NUCLEOTIDE SEQUENCE [LARGE SCALE GENOMIC DNA]</scope>
    <source>
        <strain evidence="3 4">NSJ-35</strain>
    </source>
</reference>
<dbReference type="EMBL" id="JACOON010000008">
    <property type="protein sequence ID" value="MBC5649519.1"/>
    <property type="molecule type" value="Genomic_DNA"/>
</dbReference>
<keyword evidence="2" id="KW-0472">Membrane</keyword>
<protein>
    <submittedName>
        <fullName evidence="3">Uncharacterized protein</fullName>
    </submittedName>
</protein>
<accession>A0ABR7EK54</accession>